<comment type="caution">
    <text evidence="1">The sequence shown here is derived from an EMBL/GenBank/DDBJ whole genome shotgun (WGS) entry which is preliminary data.</text>
</comment>
<evidence type="ECO:0000313" key="2">
    <source>
        <dbReference type="Proteomes" id="UP000683000"/>
    </source>
</evidence>
<gene>
    <name evidence="1" type="ORF">JVT61DRAFT_3898</name>
</gene>
<evidence type="ECO:0000313" key="1">
    <source>
        <dbReference type="EMBL" id="KAG6374553.1"/>
    </source>
</evidence>
<name>A0A8I3A916_9AGAM</name>
<dbReference type="AlphaFoldDB" id="A0A8I3A916"/>
<dbReference type="OrthoDB" id="2804507at2759"/>
<protein>
    <recommendedName>
        <fullName evidence="3">BTB domain-containing protein</fullName>
    </recommendedName>
</protein>
<sequence>MPISLDFSSSLAAVPSNRTPLSQPTTGKHQHFDLSTMSLSVPRERHPEFYFRDWTITFLVPGQTHRTLYWLYPGLLALRSLVLDSVLLLPSQESQRNTVAATIEGSCDENPIILHSIIRREFDYLLTFLFGGYAGEEHRQEFLVSVLKLSAFFEINHGYQYAIAELTCLLPLKSSLKLQLGRLYRVDHWVEPALRDMMARPLLSISCTEAHHMGLDYFYILSHTKAVVEENYQAIAYTEPNLIQPDGCLTQLQCAAVWKDEWWNGVAPQLLHPETPCRRDDLLVLLDQTDIPGLCNLCKEATLRHMKDSDVLKTDMVLQDIAVLEVMEFQTDEHIRRHIGTGLP</sequence>
<organism evidence="1 2">
    <name type="scientific">Boletus reticuloceps</name>
    <dbReference type="NCBI Taxonomy" id="495285"/>
    <lineage>
        <taxon>Eukaryota</taxon>
        <taxon>Fungi</taxon>
        <taxon>Dikarya</taxon>
        <taxon>Basidiomycota</taxon>
        <taxon>Agaricomycotina</taxon>
        <taxon>Agaricomycetes</taxon>
        <taxon>Agaricomycetidae</taxon>
        <taxon>Boletales</taxon>
        <taxon>Boletineae</taxon>
        <taxon>Boletaceae</taxon>
        <taxon>Boletoideae</taxon>
        <taxon>Boletus</taxon>
    </lineage>
</organism>
<dbReference type="Proteomes" id="UP000683000">
    <property type="component" value="Unassembled WGS sequence"/>
</dbReference>
<proteinExistence type="predicted"/>
<dbReference type="EMBL" id="JAGFBS010000017">
    <property type="protein sequence ID" value="KAG6374553.1"/>
    <property type="molecule type" value="Genomic_DNA"/>
</dbReference>
<reference evidence="1" key="1">
    <citation type="submission" date="2021-03" db="EMBL/GenBank/DDBJ databases">
        <title>Evolutionary innovations through gain and loss of genes in the ectomycorrhizal Boletales.</title>
        <authorList>
            <person name="Wu G."/>
            <person name="Miyauchi S."/>
            <person name="Morin E."/>
            <person name="Yang Z.-L."/>
            <person name="Xu J."/>
            <person name="Martin F.M."/>
        </authorList>
    </citation>
    <scope>NUCLEOTIDE SEQUENCE</scope>
    <source>
        <strain evidence="1">BR01</strain>
    </source>
</reference>
<keyword evidence="2" id="KW-1185">Reference proteome</keyword>
<accession>A0A8I3A916</accession>
<evidence type="ECO:0008006" key="3">
    <source>
        <dbReference type="Google" id="ProtNLM"/>
    </source>
</evidence>